<evidence type="ECO:0000256" key="1">
    <source>
        <dbReference type="ARBA" id="ARBA00002869"/>
    </source>
</evidence>
<evidence type="ECO:0000256" key="3">
    <source>
        <dbReference type="ARBA" id="ARBA00005638"/>
    </source>
</evidence>
<comment type="function">
    <text evidence="1 8">Tetrapolymerization of the monopyrrole PBG into the hydroxymethylbilane pre-uroporphyrinogen in several discrete steps.</text>
</comment>
<evidence type="ECO:0000313" key="12">
    <source>
        <dbReference type="Proteomes" id="UP000320776"/>
    </source>
</evidence>
<dbReference type="Pfam" id="PF01379">
    <property type="entry name" value="Porphobil_deam"/>
    <property type="match status" value="1"/>
</dbReference>
<comment type="miscellaneous">
    <text evidence="8">The porphobilinogen subunits are added to the dipyrromethane group.</text>
</comment>
<dbReference type="PIRSF" id="PIRSF001438">
    <property type="entry name" value="4pyrrol_synth_OHMeBilane_synth"/>
    <property type="match status" value="1"/>
</dbReference>
<evidence type="ECO:0000256" key="7">
    <source>
        <dbReference type="ARBA" id="ARBA00048169"/>
    </source>
</evidence>
<protein>
    <recommendedName>
        <fullName evidence="8">Porphobilinogen deaminase</fullName>
        <shortName evidence="8">PBG</shortName>
        <ecNumber evidence="8">2.5.1.61</ecNumber>
    </recommendedName>
    <alternativeName>
        <fullName evidence="8">Hydroxymethylbilane synthase</fullName>
        <shortName evidence="8">HMBS</shortName>
    </alternativeName>
    <alternativeName>
        <fullName evidence="8">Pre-uroporphyrinogen synthase</fullName>
    </alternativeName>
</protein>
<sequence length="310" mass="33185">MKQKLVIGTRGSKLALWQANYVAGCLRARYPAVEIVLKNMVTTGDRILDVPLAKIGGKGLFTKELEVAMLNGEIDLAVHSLKDMPTELPAGLVLAAVTDRVDPGDALISPAYKTLANLPVNARVGTSSLRRKAQLLNARPDLVIVDLRGNLDTRLKKLTTENLDAILLAVAGLKRLGWDAHITQILPQDICLPAVGQGALALEARAEDTATLAMLQFLDHEPTRQATLAERSFLSEVEGGCQIPIGVYGQLDRAGQLSLNAVIMSPDGKEVVRDTAHGRPAAAAVLGQTLAVRMLDNGGREILAQLFTTK</sequence>
<keyword evidence="6 8" id="KW-0627">Porphyrin biosynthesis</keyword>
<dbReference type="CDD" id="cd13646">
    <property type="entry name" value="PBP2_EcHMBS_like"/>
    <property type="match status" value="1"/>
</dbReference>
<dbReference type="Pfam" id="PF03900">
    <property type="entry name" value="Porphobil_deamC"/>
    <property type="match status" value="1"/>
</dbReference>
<comment type="catalytic activity">
    <reaction evidence="7 8">
        <text>4 porphobilinogen + H2O = hydroxymethylbilane + 4 NH4(+)</text>
        <dbReference type="Rhea" id="RHEA:13185"/>
        <dbReference type="ChEBI" id="CHEBI:15377"/>
        <dbReference type="ChEBI" id="CHEBI:28938"/>
        <dbReference type="ChEBI" id="CHEBI:57845"/>
        <dbReference type="ChEBI" id="CHEBI:58126"/>
        <dbReference type="EC" id="2.5.1.61"/>
    </reaction>
</comment>
<dbReference type="AlphaFoldDB" id="A0A517DZI0"/>
<dbReference type="HAMAP" id="MF_00260">
    <property type="entry name" value="Porphobil_deam"/>
    <property type="match status" value="1"/>
</dbReference>
<evidence type="ECO:0000256" key="4">
    <source>
        <dbReference type="ARBA" id="ARBA00011245"/>
    </source>
</evidence>
<dbReference type="SUPFAM" id="SSF54782">
    <property type="entry name" value="Porphobilinogen deaminase (hydroxymethylbilane synthase), C-terminal domain"/>
    <property type="match status" value="1"/>
</dbReference>
<name>A0A517DZI0_9FIRM</name>
<organism evidence="11 12">
    <name type="scientific">Sporomusa termitida</name>
    <dbReference type="NCBI Taxonomy" id="2377"/>
    <lineage>
        <taxon>Bacteria</taxon>
        <taxon>Bacillati</taxon>
        <taxon>Bacillota</taxon>
        <taxon>Negativicutes</taxon>
        <taxon>Selenomonadales</taxon>
        <taxon>Sporomusaceae</taxon>
        <taxon>Sporomusa</taxon>
    </lineage>
</organism>
<dbReference type="Gene3D" id="3.30.160.40">
    <property type="entry name" value="Porphobilinogen deaminase, C-terminal domain"/>
    <property type="match status" value="1"/>
</dbReference>
<proteinExistence type="inferred from homology"/>
<dbReference type="NCBIfam" id="TIGR00212">
    <property type="entry name" value="hemC"/>
    <property type="match status" value="1"/>
</dbReference>
<dbReference type="GO" id="GO:0004418">
    <property type="term" value="F:hydroxymethylbilane synthase activity"/>
    <property type="evidence" value="ECO:0007669"/>
    <property type="project" value="UniProtKB-UniRule"/>
</dbReference>
<keyword evidence="5 8" id="KW-0808">Transferase</keyword>
<dbReference type="FunFam" id="3.40.190.10:FF:000004">
    <property type="entry name" value="Porphobilinogen deaminase"/>
    <property type="match status" value="1"/>
</dbReference>
<dbReference type="RefSeq" id="WP_144352118.1">
    <property type="nucleotide sequence ID" value="NZ_CP036259.1"/>
</dbReference>
<dbReference type="SUPFAM" id="SSF53850">
    <property type="entry name" value="Periplasmic binding protein-like II"/>
    <property type="match status" value="1"/>
</dbReference>
<dbReference type="FunFam" id="3.40.190.10:FF:000005">
    <property type="entry name" value="Porphobilinogen deaminase"/>
    <property type="match status" value="1"/>
</dbReference>
<evidence type="ECO:0000256" key="5">
    <source>
        <dbReference type="ARBA" id="ARBA00022679"/>
    </source>
</evidence>
<dbReference type="EMBL" id="CP036259">
    <property type="protein sequence ID" value="QDR82767.1"/>
    <property type="molecule type" value="Genomic_DNA"/>
</dbReference>
<dbReference type="InterPro" id="IPR022418">
    <property type="entry name" value="Porphobilinogen_deaminase_C"/>
</dbReference>
<dbReference type="InterPro" id="IPR000860">
    <property type="entry name" value="HemC"/>
</dbReference>
<evidence type="ECO:0000256" key="6">
    <source>
        <dbReference type="ARBA" id="ARBA00023244"/>
    </source>
</evidence>
<feature type="domain" description="Porphobilinogen deaminase N-terminal" evidence="9">
    <location>
        <begin position="5"/>
        <end position="211"/>
    </location>
</feature>
<dbReference type="Gene3D" id="3.40.190.10">
    <property type="entry name" value="Periplasmic binding protein-like II"/>
    <property type="match status" value="2"/>
</dbReference>
<dbReference type="GO" id="GO:0005737">
    <property type="term" value="C:cytoplasm"/>
    <property type="evidence" value="ECO:0007669"/>
    <property type="project" value="UniProtKB-UniRule"/>
</dbReference>
<dbReference type="InterPro" id="IPR036803">
    <property type="entry name" value="Porphobilinogen_deaminase_C_sf"/>
</dbReference>
<feature type="modified residue" description="S-(dipyrrolylmethanemethyl)cysteine" evidence="8">
    <location>
        <position position="241"/>
    </location>
</feature>
<dbReference type="InterPro" id="IPR022417">
    <property type="entry name" value="Porphobilin_deaminase_N"/>
</dbReference>
<feature type="domain" description="Porphobilinogen deaminase C-terminal" evidence="10">
    <location>
        <begin position="227"/>
        <end position="295"/>
    </location>
</feature>
<comment type="pathway">
    <text evidence="2">Porphyrin-containing compound metabolism; protoporphyrin-IX biosynthesis; coproporphyrinogen-III from 5-aminolevulinate: step 2/4.</text>
</comment>
<evidence type="ECO:0000259" key="9">
    <source>
        <dbReference type="Pfam" id="PF01379"/>
    </source>
</evidence>
<dbReference type="PANTHER" id="PTHR11557:SF0">
    <property type="entry name" value="PORPHOBILINOGEN DEAMINASE"/>
    <property type="match status" value="1"/>
</dbReference>
<evidence type="ECO:0000256" key="2">
    <source>
        <dbReference type="ARBA" id="ARBA00004735"/>
    </source>
</evidence>
<dbReference type="InterPro" id="IPR022419">
    <property type="entry name" value="Porphobilin_deaminase_cofac_BS"/>
</dbReference>
<comment type="cofactor">
    <cofactor evidence="8">
        <name>dipyrromethane</name>
        <dbReference type="ChEBI" id="CHEBI:60342"/>
    </cofactor>
    <text evidence="8">Binds 1 dipyrromethane group covalently.</text>
</comment>
<keyword evidence="12" id="KW-1185">Reference proteome</keyword>
<dbReference type="Proteomes" id="UP000320776">
    <property type="component" value="Chromosome"/>
</dbReference>
<evidence type="ECO:0000313" key="11">
    <source>
        <dbReference type="EMBL" id="QDR82767.1"/>
    </source>
</evidence>
<dbReference type="PANTHER" id="PTHR11557">
    <property type="entry name" value="PORPHOBILINOGEN DEAMINASE"/>
    <property type="match status" value="1"/>
</dbReference>
<gene>
    <name evidence="8 11" type="primary">hemC</name>
    <name evidence="11" type="ORF">SPTER_41970</name>
</gene>
<dbReference type="GO" id="GO:0006782">
    <property type="term" value="P:protoporphyrinogen IX biosynthetic process"/>
    <property type="evidence" value="ECO:0007669"/>
    <property type="project" value="UniProtKB-UniRule"/>
</dbReference>
<comment type="similarity">
    <text evidence="3 8">Belongs to the HMBS family.</text>
</comment>
<evidence type="ECO:0000256" key="8">
    <source>
        <dbReference type="HAMAP-Rule" id="MF_00260"/>
    </source>
</evidence>
<dbReference type="EC" id="2.5.1.61" evidence="8"/>
<dbReference type="KEGG" id="sted:SPTER_41970"/>
<dbReference type="PRINTS" id="PR00151">
    <property type="entry name" value="PORPHBDMNASE"/>
</dbReference>
<dbReference type="PROSITE" id="PS00533">
    <property type="entry name" value="PORPHOBILINOGEN_DEAM"/>
    <property type="match status" value="1"/>
</dbReference>
<accession>A0A517DZI0</accession>
<reference evidence="11 12" key="1">
    <citation type="submission" date="2019-02" db="EMBL/GenBank/DDBJ databases">
        <title>Closed genome of Sporomusa termitida DSM 4440.</title>
        <authorList>
            <person name="Poehlein A."/>
            <person name="Daniel R."/>
        </authorList>
    </citation>
    <scope>NUCLEOTIDE SEQUENCE [LARGE SCALE GENOMIC DNA]</scope>
    <source>
        <strain evidence="11 12">DSM 4440</strain>
    </source>
</reference>
<dbReference type="OrthoDB" id="9810298at2"/>
<comment type="subunit">
    <text evidence="4 8">Monomer.</text>
</comment>
<evidence type="ECO:0000259" key="10">
    <source>
        <dbReference type="Pfam" id="PF03900"/>
    </source>
</evidence>